<feature type="coiled-coil region" evidence="8">
    <location>
        <begin position="178"/>
        <end position="205"/>
    </location>
</feature>
<dbReference type="PANTHER" id="PTHR11661">
    <property type="entry name" value="60S RIBOSOMAL PROTEIN L12"/>
    <property type="match status" value="1"/>
</dbReference>
<evidence type="ECO:0000256" key="7">
    <source>
        <dbReference type="RuleBase" id="RU003978"/>
    </source>
</evidence>
<dbReference type="InterPro" id="IPR000911">
    <property type="entry name" value="Ribosomal_uL11"/>
</dbReference>
<evidence type="ECO:0000256" key="4">
    <source>
        <dbReference type="ARBA" id="ARBA00038782"/>
    </source>
</evidence>
<evidence type="ECO:0000313" key="12">
    <source>
        <dbReference type="Proteomes" id="UP000230066"/>
    </source>
</evidence>
<dbReference type="SUPFAM" id="SSF46906">
    <property type="entry name" value="Ribosomal protein L11, C-terminal domain"/>
    <property type="match status" value="1"/>
</dbReference>
<dbReference type="Gene3D" id="1.10.10.250">
    <property type="entry name" value="Ribosomal protein L11, C-terminal domain"/>
    <property type="match status" value="1"/>
</dbReference>
<protein>
    <recommendedName>
        <fullName evidence="5">Large ribosomal subunit protein uL11m</fullName>
    </recommendedName>
    <alternativeName>
        <fullName evidence="6">39S ribosomal protein L11, mitochondrial</fullName>
    </alternativeName>
</protein>
<dbReference type="GO" id="GO:0003735">
    <property type="term" value="F:structural constituent of ribosome"/>
    <property type="evidence" value="ECO:0007669"/>
    <property type="project" value="InterPro"/>
</dbReference>
<reference evidence="11" key="1">
    <citation type="submission" date="2019-03" db="EMBL/GenBank/DDBJ databases">
        <title>Improved annotation for the trematode Fasciola hepatica.</title>
        <authorList>
            <person name="Choi Y.-J."/>
            <person name="Martin J."/>
            <person name="Mitreva M."/>
        </authorList>
    </citation>
    <scope>NUCLEOTIDE SEQUENCE [LARGE SCALE GENOMIC DNA]</scope>
</reference>
<accession>A0A4E0QWY9</accession>
<dbReference type="AlphaFoldDB" id="A0A4E0QWY9"/>
<evidence type="ECO:0000256" key="3">
    <source>
        <dbReference type="ARBA" id="ARBA00023274"/>
    </source>
</evidence>
<dbReference type="GO" id="GO:0005762">
    <property type="term" value="C:mitochondrial large ribosomal subunit"/>
    <property type="evidence" value="ECO:0007669"/>
    <property type="project" value="TreeGrafter"/>
</dbReference>
<dbReference type="InterPro" id="IPR020784">
    <property type="entry name" value="Ribosomal_uL11_N"/>
</dbReference>
<evidence type="ECO:0000256" key="2">
    <source>
        <dbReference type="ARBA" id="ARBA00022980"/>
    </source>
</evidence>
<dbReference type="InterPro" id="IPR036796">
    <property type="entry name" value="Ribosomal_uL11_N_sf"/>
</dbReference>
<proteinExistence type="inferred from homology"/>
<evidence type="ECO:0000313" key="11">
    <source>
        <dbReference type="EMBL" id="THD19865.1"/>
    </source>
</evidence>
<dbReference type="CDD" id="cd00349">
    <property type="entry name" value="Ribosomal_L11"/>
    <property type="match status" value="1"/>
</dbReference>
<comment type="caution">
    <text evidence="11">The sequence shown here is derived from an EMBL/GenBank/DDBJ whole genome shotgun (WGS) entry which is preliminary data.</text>
</comment>
<sequence>MASRAVQKLVRKSKGVVDNVVHPPFLKVTIPAQQAKPAPPLGPQLGKRNVNIANFCKDFNERTKDIKEGTPIPCAITVKPDRSYILEMTHPPSVYLLRLAAAAKKGASEPGTEVCGRVTLKHIYHIAQLKQQDAALETTDLKKICSMMIGIAHRLGIEVLSKESLDKGLVDHSPAGYAQFLRERELFLERKKKELEEKKQAKMARTN</sequence>
<dbReference type="NCBIfam" id="TIGR01632">
    <property type="entry name" value="L11_bact"/>
    <property type="match status" value="1"/>
</dbReference>
<dbReference type="FunFam" id="1.10.10.250:FF:000003">
    <property type="entry name" value="Mitochondrial ribosomal protein L11"/>
    <property type="match status" value="1"/>
</dbReference>
<dbReference type="EMBL" id="JXXN02005486">
    <property type="protein sequence ID" value="THD19865.1"/>
    <property type="molecule type" value="Genomic_DNA"/>
</dbReference>
<dbReference type="InterPro" id="IPR036769">
    <property type="entry name" value="Ribosomal_uL11_C_sf"/>
</dbReference>
<feature type="domain" description="Large ribosomal subunit protein uL11 C-terminal" evidence="9">
    <location>
        <begin position="90"/>
        <end position="159"/>
    </location>
</feature>
<comment type="subunit">
    <text evidence="4">Component of the mitochondrial ribosome large subunit (39S) which comprises a 16S rRNA and about 50 distinct proteins.</text>
</comment>
<dbReference type="HAMAP" id="MF_00736">
    <property type="entry name" value="Ribosomal_uL11"/>
    <property type="match status" value="1"/>
</dbReference>
<evidence type="ECO:0000259" key="9">
    <source>
        <dbReference type="Pfam" id="PF00298"/>
    </source>
</evidence>
<organism evidence="11 12">
    <name type="scientific">Fasciola hepatica</name>
    <name type="common">Liver fluke</name>
    <dbReference type="NCBI Taxonomy" id="6192"/>
    <lineage>
        <taxon>Eukaryota</taxon>
        <taxon>Metazoa</taxon>
        <taxon>Spiralia</taxon>
        <taxon>Lophotrochozoa</taxon>
        <taxon>Platyhelminthes</taxon>
        <taxon>Trematoda</taxon>
        <taxon>Digenea</taxon>
        <taxon>Plagiorchiida</taxon>
        <taxon>Echinostomata</taxon>
        <taxon>Echinostomatoidea</taxon>
        <taxon>Fasciolidae</taxon>
        <taxon>Fasciola</taxon>
    </lineage>
</organism>
<keyword evidence="3 7" id="KW-0687">Ribonucleoprotein</keyword>
<dbReference type="PANTHER" id="PTHR11661:SF1">
    <property type="entry name" value="LARGE RIBOSOMAL SUBUNIT PROTEIN UL11M"/>
    <property type="match status" value="1"/>
</dbReference>
<dbReference type="InterPro" id="IPR020783">
    <property type="entry name" value="Ribosomal_uL11_C"/>
</dbReference>
<dbReference type="Proteomes" id="UP000230066">
    <property type="component" value="Unassembled WGS sequence"/>
</dbReference>
<dbReference type="SMART" id="SM00649">
    <property type="entry name" value="RL11"/>
    <property type="match status" value="1"/>
</dbReference>
<evidence type="ECO:0000256" key="8">
    <source>
        <dbReference type="SAM" id="Coils"/>
    </source>
</evidence>
<dbReference type="GO" id="GO:0006412">
    <property type="term" value="P:translation"/>
    <property type="evidence" value="ECO:0007669"/>
    <property type="project" value="InterPro"/>
</dbReference>
<dbReference type="InterPro" id="IPR006519">
    <property type="entry name" value="Ribosomal_uL11_bac-typ"/>
</dbReference>
<evidence type="ECO:0000256" key="5">
    <source>
        <dbReference type="ARBA" id="ARBA00040104"/>
    </source>
</evidence>
<keyword evidence="8" id="KW-0175">Coiled coil</keyword>
<dbReference type="GO" id="GO:0070180">
    <property type="term" value="F:large ribosomal subunit rRNA binding"/>
    <property type="evidence" value="ECO:0007669"/>
    <property type="project" value="TreeGrafter"/>
</dbReference>
<dbReference type="SUPFAM" id="SSF54747">
    <property type="entry name" value="Ribosomal L11/L12e N-terminal domain"/>
    <property type="match status" value="1"/>
</dbReference>
<keyword evidence="2 7" id="KW-0689">Ribosomal protein</keyword>
<name>A0A4E0QWY9_FASHE</name>
<gene>
    <name evidence="11" type="ORF">D915_009401</name>
</gene>
<comment type="similarity">
    <text evidence="1 7">Belongs to the universal ribosomal protein uL11 family.</text>
</comment>
<evidence type="ECO:0000256" key="1">
    <source>
        <dbReference type="ARBA" id="ARBA00010537"/>
    </source>
</evidence>
<dbReference type="Pfam" id="PF03946">
    <property type="entry name" value="Ribosomal_L11_N"/>
    <property type="match status" value="1"/>
</dbReference>
<evidence type="ECO:0000256" key="6">
    <source>
        <dbReference type="ARBA" id="ARBA00041455"/>
    </source>
</evidence>
<feature type="domain" description="Large ribosomal subunit protein uL11 N-terminal" evidence="10">
    <location>
        <begin position="27"/>
        <end position="84"/>
    </location>
</feature>
<evidence type="ECO:0000259" key="10">
    <source>
        <dbReference type="Pfam" id="PF03946"/>
    </source>
</evidence>
<keyword evidence="12" id="KW-1185">Reference proteome</keyword>
<dbReference type="Pfam" id="PF00298">
    <property type="entry name" value="Ribosomal_L11"/>
    <property type="match status" value="1"/>
</dbReference>
<dbReference type="Gene3D" id="3.30.1550.10">
    <property type="entry name" value="Ribosomal protein L11/L12, N-terminal domain"/>
    <property type="match status" value="1"/>
</dbReference>